<sequence length="467" mass="52231">MGTKHHSSDPVSDSKKRRKVGFSKVDEGIGPNDCIKIYMVSRQEEVGSPESFPVEPVDLGPFFEEDGKIYGYQGLKITIWISSISFQAYADISFESTSDAGKGITDLNSSLQNIFANNLVETKDDFLKTFSTESNYIKSMISEGKTIQQIVPSSYNNESNGTLKADSSELEVVHVEGTSMGLLYCRLVPLVLLLVDGSNPIDVTDPDWEVYLLVEKKSDESQKLLGFAALYRFFHYPDSKRLRLGQILVLPPYQRKGYGGHLFKAITNMAVSDNVYDLSIEEPLDSLQHVRSCVDVPRLLALQAIQPSLDSAALRLKQENLSKRVHVTKFTPPSSAIEEARKTLKINRKQFLQCWEILLYMKLDPVEKYMENFRSVVLDRIRADVIGKDTGGAGKRVIEVPTEYDEEASFVMFRTAGGGGGGDGGEGKEVEMEEQDLSKQEEQLQKLVDERIEAIKLVAQKVSVKRC</sequence>
<feature type="domain" description="Histone acetyl transferase HAT1 N-terminal" evidence="8">
    <location>
        <begin position="32"/>
        <end position="196"/>
    </location>
</feature>
<dbReference type="Pfam" id="PF10394">
    <property type="entry name" value="Hat1_N"/>
    <property type="match status" value="1"/>
</dbReference>
<dbReference type="Pfam" id="PF00583">
    <property type="entry name" value="Acetyltransf_1"/>
    <property type="match status" value="1"/>
</dbReference>
<evidence type="ECO:0000259" key="7">
    <source>
        <dbReference type="Pfam" id="PF00583"/>
    </source>
</evidence>
<dbReference type="Proteomes" id="UP001177003">
    <property type="component" value="Chromosome 5"/>
</dbReference>
<keyword evidence="4" id="KW-0012">Acyltransferase</keyword>
<evidence type="ECO:0000313" key="10">
    <source>
        <dbReference type="Proteomes" id="UP001177003"/>
    </source>
</evidence>
<dbReference type="InterPro" id="IPR016181">
    <property type="entry name" value="Acyl_CoA_acyltransferase"/>
</dbReference>
<feature type="region of interest" description="Disordered" evidence="6">
    <location>
        <begin position="416"/>
        <end position="436"/>
    </location>
</feature>
<dbReference type="PANTHER" id="PTHR12046">
    <property type="entry name" value="HISTONE ACETYLTRANSFERASE TYPE B CATALYTIC SUBUNIT"/>
    <property type="match status" value="1"/>
</dbReference>
<dbReference type="InterPro" id="IPR019467">
    <property type="entry name" value="Hat1_N"/>
</dbReference>
<evidence type="ECO:0000313" key="9">
    <source>
        <dbReference type="EMBL" id="CAI9286033.1"/>
    </source>
</evidence>
<evidence type="ECO:0000256" key="6">
    <source>
        <dbReference type="SAM" id="MobiDB-lite"/>
    </source>
</evidence>
<dbReference type="InterPro" id="IPR017380">
    <property type="entry name" value="Hist_AcTrfase_B-typ_cat-su"/>
</dbReference>
<dbReference type="InterPro" id="IPR037113">
    <property type="entry name" value="Hat1_N_sf"/>
</dbReference>
<protein>
    <recommendedName>
        <fullName evidence="2">histone acetyltransferase</fullName>
        <ecNumber evidence="2">2.3.1.48</ecNumber>
    </recommendedName>
</protein>
<evidence type="ECO:0000256" key="1">
    <source>
        <dbReference type="ARBA" id="ARBA00010543"/>
    </source>
</evidence>
<dbReference type="InterPro" id="IPR000182">
    <property type="entry name" value="GNAT_dom"/>
</dbReference>
<dbReference type="GO" id="GO:0004402">
    <property type="term" value="F:histone acetyltransferase activity"/>
    <property type="evidence" value="ECO:0007669"/>
    <property type="project" value="InterPro"/>
</dbReference>
<evidence type="ECO:0000256" key="4">
    <source>
        <dbReference type="ARBA" id="ARBA00023315"/>
    </source>
</evidence>
<reference evidence="9" key="1">
    <citation type="submission" date="2023-04" db="EMBL/GenBank/DDBJ databases">
        <authorList>
            <person name="Vijverberg K."/>
            <person name="Xiong W."/>
            <person name="Schranz E."/>
        </authorList>
    </citation>
    <scope>NUCLEOTIDE SEQUENCE</scope>
</reference>
<gene>
    <name evidence="9" type="ORF">LSALG_LOCUS25473</name>
</gene>
<evidence type="ECO:0000259" key="8">
    <source>
        <dbReference type="Pfam" id="PF10394"/>
    </source>
</evidence>
<proteinExistence type="inferred from homology"/>
<keyword evidence="3" id="KW-0808">Transferase</keyword>
<organism evidence="9 10">
    <name type="scientific">Lactuca saligna</name>
    <name type="common">Willowleaf lettuce</name>
    <dbReference type="NCBI Taxonomy" id="75948"/>
    <lineage>
        <taxon>Eukaryota</taxon>
        <taxon>Viridiplantae</taxon>
        <taxon>Streptophyta</taxon>
        <taxon>Embryophyta</taxon>
        <taxon>Tracheophyta</taxon>
        <taxon>Spermatophyta</taxon>
        <taxon>Magnoliopsida</taxon>
        <taxon>eudicotyledons</taxon>
        <taxon>Gunneridae</taxon>
        <taxon>Pentapetalae</taxon>
        <taxon>asterids</taxon>
        <taxon>campanulids</taxon>
        <taxon>Asterales</taxon>
        <taxon>Asteraceae</taxon>
        <taxon>Cichorioideae</taxon>
        <taxon>Cichorieae</taxon>
        <taxon>Lactucinae</taxon>
        <taxon>Lactuca</taxon>
    </lineage>
</organism>
<dbReference type="GO" id="GO:0031509">
    <property type="term" value="P:subtelomeric heterochromatin formation"/>
    <property type="evidence" value="ECO:0007669"/>
    <property type="project" value="InterPro"/>
</dbReference>
<dbReference type="GO" id="GO:0005634">
    <property type="term" value="C:nucleus"/>
    <property type="evidence" value="ECO:0007669"/>
    <property type="project" value="InterPro"/>
</dbReference>
<evidence type="ECO:0000256" key="2">
    <source>
        <dbReference type="ARBA" id="ARBA00013184"/>
    </source>
</evidence>
<evidence type="ECO:0000256" key="5">
    <source>
        <dbReference type="ARBA" id="ARBA00048017"/>
    </source>
</evidence>
<dbReference type="EMBL" id="OX465081">
    <property type="protein sequence ID" value="CAI9286033.1"/>
    <property type="molecule type" value="Genomic_DNA"/>
</dbReference>
<feature type="domain" description="N-acetyltransferase" evidence="7">
    <location>
        <begin position="219"/>
        <end position="275"/>
    </location>
</feature>
<evidence type="ECO:0000256" key="3">
    <source>
        <dbReference type="ARBA" id="ARBA00022679"/>
    </source>
</evidence>
<dbReference type="Gene3D" id="3.90.360.10">
    <property type="entry name" value="Histone acetyl transferase 1 (HAT1), N-terminal domain"/>
    <property type="match status" value="1"/>
</dbReference>
<comment type="similarity">
    <text evidence="1">Belongs to the HAT1 family.</text>
</comment>
<dbReference type="SUPFAM" id="SSF55729">
    <property type="entry name" value="Acyl-CoA N-acyltransferases (Nat)"/>
    <property type="match status" value="1"/>
</dbReference>
<accession>A0AA36E858</accession>
<comment type="catalytic activity">
    <reaction evidence="5">
        <text>L-lysyl-[protein] + acetyl-CoA = N(6)-acetyl-L-lysyl-[protein] + CoA + H(+)</text>
        <dbReference type="Rhea" id="RHEA:45948"/>
        <dbReference type="Rhea" id="RHEA-COMP:9752"/>
        <dbReference type="Rhea" id="RHEA-COMP:10731"/>
        <dbReference type="ChEBI" id="CHEBI:15378"/>
        <dbReference type="ChEBI" id="CHEBI:29969"/>
        <dbReference type="ChEBI" id="CHEBI:57287"/>
        <dbReference type="ChEBI" id="CHEBI:57288"/>
        <dbReference type="ChEBI" id="CHEBI:61930"/>
        <dbReference type="EC" id="2.3.1.48"/>
    </reaction>
</comment>
<dbReference type="Gene3D" id="3.40.630.30">
    <property type="match status" value="1"/>
</dbReference>
<dbReference type="GO" id="GO:0000781">
    <property type="term" value="C:chromosome, telomeric region"/>
    <property type="evidence" value="ECO:0007669"/>
    <property type="project" value="GOC"/>
</dbReference>
<name>A0AA36E858_LACSI</name>
<dbReference type="AlphaFoldDB" id="A0AA36E858"/>
<dbReference type="EC" id="2.3.1.48" evidence="2"/>
<feature type="compositionally biased region" description="Basic and acidic residues" evidence="6">
    <location>
        <begin position="1"/>
        <end position="14"/>
    </location>
</feature>
<keyword evidence="10" id="KW-1185">Reference proteome</keyword>
<feature type="region of interest" description="Disordered" evidence="6">
    <location>
        <begin position="1"/>
        <end position="25"/>
    </location>
</feature>
<feature type="compositionally biased region" description="Basic and acidic residues" evidence="6">
    <location>
        <begin position="425"/>
        <end position="436"/>
    </location>
</feature>
<dbReference type="CDD" id="cd04301">
    <property type="entry name" value="NAT_SF"/>
    <property type="match status" value="1"/>
</dbReference>